<dbReference type="NCBIfam" id="TIGR00067">
    <property type="entry name" value="glut_race"/>
    <property type="match status" value="1"/>
</dbReference>
<dbReference type="EMBL" id="CAFBPX010000036">
    <property type="protein sequence ID" value="CAB5030943.1"/>
    <property type="molecule type" value="Genomic_DNA"/>
</dbReference>
<evidence type="ECO:0000256" key="6">
    <source>
        <dbReference type="ARBA" id="ARBA00023316"/>
    </source>
</evidence>
<dbReference type="EMBL" id="CAESAO010000027">
    <property type="protein sequence ID" value="CAB4339903.1"/>
    <property type="molecule type" value="Genomic_DNA"/>
</dbReference>
<reference evidence="7" key="1">
    <citation type="submission" date="2020-05" db="EMBL/GenBank/DDBJ databases">
        <authorList>
            <person name="Chiriac C."/>
            <person name="Salcher M."/>
            <person name="Ghai R."/>
            <person name="Kavagutti S V."/>
        </authorList>
    </citation>
    <scope>NUCLEOTIDE SEQUENCE</scope>
</reference>
<evidence type="ECO:0000256" key="4">
    <source>
        <dbReference type="ARBA" id="ARBA00022984"/>
    </source>
</evidence>
<dbReference type="InterPro" id="IPR018187">
    <property type="entry name" value="Asp/Glu_racemase_AS_1"/>
</dbReference>
<dbReference type="EC" id="5.1.1.3" evidence="2"/>
<protein>
    <recommendedName>
        <fullName evidence="2">glutamate racemase</fullName>
        <ecNumber evidence="2">5.1.1.3</ecNumber>
    </recommendedName>
</protein>
<dbReference type="GO" id="GO:0071555">
    <property type="term" value="P:cell wall organization"/>
    <property type="evidence" value="ECO:0007669"/>
    <property type="project" value="UniProtKB-KW"/>
</dbReference>
<dbReference type="FunFam" id="3.40.50.1860:FF:000001">
    <property type="entry name" value="Glutamate racemase"/>
    <property type="match status" value="1"/>
</dbReference>
<dbReference type="GO" id="GO:0009252">
    <property type="term" value="P:peptidoglycan biosynthetic process"/>
    <property type="evidence" value="ECO:0007669"/>
    <property type="project" value="UniProtKB-KW"/>
</dbReference>
<evidence type="ECO:0000313" key="7">
    <source>
        <dbReference type="EMBL" id="CAB4339903.1"/>
    </source>
</evidence>
<evidence type="ECO:0000256" key="2">
    <source>
        <dbReference type="ARBA" id="ARBA00013090"/>
    </source>
</evidence>
<dbReference type="PROSITE" id="PS00924">
    <property type="entry name" value="ASP_GLU_RACEMASE_2"/>
    <property type="match status" value="1"/>
</dbReference>
<keyword evidence="4" id="KW-0573">Peptidoglycan synthesis</keyword>
<keyword evidence="5" id="KW-0413">Isomerase</keyword>
<keyword evidence="3" id="KW-0133">Cell shape</keyword>
<comment type="catalytic activity">
    <reaction evidence="1">
        <text>L-glutamate = D-glutamate</text>
        <dbReference type="Rhea" id="RHEA:12813"/>
        <dbReference type="ChEBI" id="CHEBI:29985"/>
        <dbReference type="ChEBI" id="CHEBI:29986"/>
        <dbReference type="EC" id="5.1.1.3"/>
    </reaction>
</comment>
<dbReference type="InterPro" id="IPR001920">
    <property type="entry name" value="Asp/Glu_race"/>
</dbReference>
<evidence type="ECO:0000256" key="5">
    <source>
        <dbReference type="ARBA" id="ARBA00023235"/>
    </source>
</evidence>
<dbReference type="Gene3D" id="3.40.50.1860">
    <property type="match status" value="2"/>
</dbReference>
<dbReference type="GO" id="GO:0008881">
    <property type="term" value="F:glutamate racemase activity"/>
    <property type="evidence" value="ECO:0007669"/>
    <property type="project" value="UniProtKB-EC"/>
</dbReference>
<dbReference type="PANTHER" id="PTHR21198">
    <property type="entry name" value="GLUTAMATE RACEMASE"/>
    <property type="match status" value="1"/>
</dbReference>
<evidence type="ECO:0000256" key="3">
    <source>
        <dbReference type="ARBA" id="ARBA00022960"/>
    </source>
</evidence>
<organism evidence="7">
    <name type="scientific">freshwater metagenome</name>
    <dbReference type="NCBI Taxonomy" id="449393"/>
    <lineage>
        <taxon>unclassified sequences</taxon>
        <taxon>metagenomes</taxon>
        <taxon>ecological metagenomes</taxon>
    </lineage>
</organism>
<gene>
    <name evidence="7" type="ORF">UFOPK3522_00495</name>
    <name evidence="8" type="ORF">UFOPK4175_00313</name>
</gene>
<dbReference type="PROSITE" id="PS00923">
    <property type="entry name" value="ASP_GLU_RACEMASE_1"/>
    <property type="match status" value="1"/>
</dbReference>
<dbReference type="InterPro" id="IPR015942">
    <property type="entry name" value="Asp/Glu/hydantoin_racemase"/>
</dbReference>
<dbReference type="AlphaFoldDB" id="A0A6J5ZJU1"/>
<proteinExistence type="inferred from homology"/>
<dbReference type="GO" id="GO:0008360">
    <property type="term" value="P:regulation of cell shape"/>
    <property type="evidence" value="ECO:0007669"/>
    <property type="project" value="UniProtKB-KW"/>
</dbReference>
<accession>A0A6J5ZJU1</accession>
<name>A0A6J5ZJU1_9ZZZZ</name>
<evidence type="ECO:0000313" key="8">
    <source>
        <dbReference type="EMBL" id="CAB5030943.1"/>
    </source>
</evidence>
<dbReference type="SUPFAM" id="SSF53681">
    <property type="entry name" value="Aspartate/glutamate racemase"/>
    <property type="match status" value="2"/>
</dbReference>
<evidence type="ECO:0000256" key="1">
    <source>
        <dbReference type="ARBA" id="ARBA00001602"/>
    </source>
</evidence>
<keyword evidence="6" id="KW-0961">Cell wall biogenesis/degradation</keyword>
<dbReference type="Pfam" id="PF01177">
    <property type="entry name" value="Asp_Glu_race"/>
    <property type="match status" value="1"/>
</dbReference>
<dbReference type="PANTHER" id="PTHR21198:SF2">
    <property type="entry name" value="GLUTAMATE RACEMASE"/>
    <property type="match status" value="1"/>
</dbReference>
<dbReference type="InterPro" id="IPR033134">
    <property type="entry name" value="Asp/Glu_racemase_AS_2"/>
</dbReference>
<dbReference type="HAMAP" id="MF_00258">
    <property type="entry name" value="Glu_racemase"/>
    <property type="match status" value="1"/>
</dbReference>
<dbReference type="InterPro" id="IPR004391">
    <property type="entry name" value="Glu_race"/>
</dbReference>
<sequence length="280" mass="29976">MISDPRERPIAVFDSGVGGLTVLHELLVHLPAEDYIYLGDTARFPYGERTPEELAGFSLEIAEELLARNAKLLVVACNSATSAALPALQQRMRQTTLGVEVLGVVRPEAIQAVATTNNGRIGLLATNATVASGAYEQAIHAADPHVTLTSVAAQELAPLIQSGSTFDDSVVELVRGYIEPLREARVDTVILGCTHYPLLSPILQRMLGRDVRIVTSGVALARQVEHVLGARDLANPDRSEGSYRFLSTGDPEAFAAIGTRFLQLPLGPVEQVTLHEGVIA</sequence>